<proteinExistence type="inferred from homology"/>
<dbReference type="Pfam" id="PF01865">
    <property type="entry name" value="PhoU_div"/>
    <property type="match status" value="1"/>
</dbReference>
<sequence>MSRKNDAFYFDGFKSSARCAHRASVLLIDVMNDFEPTRLEERMKDMHRIEQEADDIRHGMMDELVTAFITPFDREDIGRLSQTLDDVTDGIEGVLHRMYYDNVTAMRQDALDMAGMIVTACEQMVALFDELPKFRRSKSIRQRVFAINRIEQDIDRAYIGAMRTLHTTCVDPMQVFAWHEVYTHLERCADACEHVADVVDGIVMKNN</sequence>
<accession>A0A5N5RIA7</accession>
<dbReference type="RefSeq" id="WP_151916875.1">
    <property type="nucleotide sequence ID" value="NZ_RQSP01000017.1"/>
</dbReference>
<evidence type="ECO:0000313" key="2">
    <source>
        <dbReference type="EMBL" id="KAB5606994.1"/>
    </source>
</evidence>
<evidence type="ECO:0000256" key="1">
    <source>
        <dbReference type="ARBA" id="ARBA00008591"/>
    </source>
</evidence>
<dbReference type="PANTHER" id="PTHR37298:SF1">
    <property type="entry name" value="UPF0111 PROTEIN YKAA"/>
    <property type="match status" value="1"/>
</dbReference>
<dbReference type="InterPro" id="IPR052912">
    <property type="entry name" value="UPF0111_domain"/>
</dbReference>
<dbReference type="EMBL" id="RQSP01000017">
    <property type="protein sequence ID" value="KAB5606994.1"/>
    <property type="molecule type" value="Genomic_DNA"/>
</dbReference>
<name>A0A5N5RIA7_9BIFI</name>
<gene>
    <name evidence="2" type="ORF">EHS19_06025</name>
</gene>
<dbReference type="Proteomes" id="UP000326336">
    <property type="component" value="Unassembled WGS sequence"/>
</dbReference>
<dbReference type="AlphaFoldDB" id="A0A5N5RIA7"/>
<protein>
    <submittedName>
        <fullName evidence="2">DUF47 family protein</fullName>
    </submittedName>
</protein>
<dbReference type="InterPro" id="IPR018445">
    <property type="entry name" value="Put_Phosphate_transp_reg"/>
</dbReference>
<dbReference type="PANTHER" id="PTHR37298">
    <property type="entry name" value="UPF0111 PROTEIN YKAA"/>
    <property type="match status" value="1"/>
</dbReference>
<dbReference type="OrthoDB" id="9797568at2"/>
<comment type="similarity">
    <text evidence="1">Belongs to the UPF0111 family.</text>
</comment>
<dbReference type="Gene3D" id="1.20.58.220">
    <property type="entry name" value="Phosphate transport system protein phou homolog 2, domain 2"/>
    <property type="match status" value="1"/>
</dbReference>
<organism evidence="2 3">
    <name type="scientific">Bifidobacterium jacchi</name>
    <dbReference type="NCBI Taxonomy" id="2490545"/>
    <lineage>
        <taxon>Bacteria</taxon>
        <taxon>Bacillati</taxon>
        <taxon>Actinomycetota</taxon>
        <taxon>Actinomycetes</taxon>
        <taxon>Bifidobacteriales</taxon>
        <taxon>Bifidobacteriaceae</taxon>
        <taxon>Bifidobacterium</taxon>
    </lineage>
</organism>
<keyword evidence="3" id="KW-1185">Reference proteome</keyword>
<dbReference type="SUPFAM" id="SSF109755">
    <property type="entry name" value="PhoU-like"/>
    <property type="match status" value="1"/>
</dbReference>
<reference evidence="2 3" key="1">
    <citation type="journal article" date="2019" name="Int. J. Syst. Evol. Microbiol.">
        <title>Bifidobacterium jacchi sp. nov., isolated from the faeces of a baby common marmoset (Callithrix jacchus).</title>
        <authorList>
            <person name="Modesto M."/>
            <person name="Watanabe K."/>
            <person name="Arita M."/>
            <person name="Satti M."/>
            <person name="Oki K."/>
            <person name="Sciavilla P."/>
            <person name="Patavino C."/>
            <person name="Camma C."/>
            <person name="Michelini S."/>
            <person name="Sgorbati B."/>
            <person name="Mattarelli P."/>
        </authorList>
    </citation>
    <scope>NUCLEOTIDE SEQUENCE [LARGE SCALE GENOMIC DNA]</scope>
    <source>
        <strain evidence="2 3">MRM 9.3</strain>
    </source>
</reference>
<comment type="caution">
    <text evidence="2">The sequence shown here is derived from an EMBL/GenBank/DDBJ whole genome shotgun (WGS) entry which is preliminary data.</text>
</comment>
<evidence type="ECO:0000313" key="3">
    <source>
        <dbReference type="Proteomes" id="UP000326336"/>
    </source>
</evidence>
<dbReference type="InterPro" id="IPR038078">
    <property type="entry name" value="PhoU-like_sf"/>
</dbReference>